<evidence type="ECO:0000313" key="4">
    <source>
        <dbReference type="Proteomes" id="UP001320972"/>
    </source>
</evidence>
<comment type="caution">
    <text evidence="3">The sequence shown here is derived from an EMBL/GenBank/DDBJ whole genome shotgun (WGS) entry which is preliminary data.</text>
</comment>
<reference evidence="3 4" key="1">
    <citation type="submission" date="2022-09" db="EMBL/GenBank/DDBJ databases">
        <title>Enrichment on poylsaccharides allowed isolation of novel metabolic and taxonomic groups of Haloarchaea.</title>
        <authorList>
            <person name="Sorokin D.Y."/>
            <person name="Elcheninov A.G."/>
            <person name="Khizhniak T.V."/>
            <person name="Kolganova T.V."/>
            <person name="Kublanov I.V."/>
        </authorList>
    </citation>
    <scope>NUCLEOTIDE SEQUENCE [LARGE SCALE GENOMIC DNA]</scope>
    <source>
        <strain evidence="3 4">AArc-m2/3/4</strain>
    </source>
</reference>
<accession>A0ABT2QHN7</accession>
<sequence length="111" mass="11938">MTEDQTLTDFLQGGRDESTERDGDGGSSETSGERTTADSEGESCDGENETGTDGEDDSDVAEIEPATTTYAWGSYVCAVCETSVERVWQRGDGDETDGNQDDLVCESCKVW</sequence>
<dbReference type="RefSeq" id="WP_338008523.1">
    <property type="nucleotide sequence ID" value="NZ_JAOPKB010000011.1"/>
</dbReference>
<dbReference type="InterPro" id="IPR055995">
    <property type="entry name" value="DUF7573"/>
</dbReference>
<protein>
    <recommendedName>
        <fullName evidence="2">DUF7573 domain-containing protein</fullName>
    </recommendedName>
</protein>
<name>A0ABT2QHN7_9EURY</name>
<gene>
    <name evidence="3" type="ORF">OB955_17005</name>
</gene>
<feature type="domain" description="DUF7573" evidence="2">
    <location>
        <begin position="66"/>
        <end position="111"/>
    </location>
</feature>
<feature type="compositionally biased region" description="Basic and acidic residues" evidence="1">
    <location>
        <begin position="14"/>
        <end position="24"/>
    </location>
</feature>
<evidence type="ECO:0000259" key="2">
    <source>
        <dbReference type="Pfam" id="PF24458"/>
    </source>
</evidence>
<keyword evidence="4" id="KW-1185">Reference proteome</keyword>
<dbReference type="Pfam" id="PF24458">
    <property type="entry name" value="DUF7573"/>
    <property type="match status" value="1"/>
</dbReference>
<dbReference type="EMBL" id="JAOPKB010000011">
    <property type="protein sequence ID" value="MCU4974424.1"/>
    <property type="molecule type" value="Genomic_DNA"/>
</dbReference>
<proteinExistence type="predicted"/>
<organism evidence="3 4">
    <name type="scientific">Natronoglomus mannanivorans</name>
    <dbReference type="NCBI Taxonomy" id="2979990"/>
    <lineage>
        <taxon>Archaea</taxon>
        <taxon>Methanobacteriati</taxon>
        <taxon>Methanobacteriota</taxon>
        <taxon>Stenosarchaea group</taxon>
        <taxon>Halobacteria</taxon>
        <taxon>Halobacteriales</taxon>
        <taxon>Natrialbaceae</taxon>
        <taxon>Natronoglomus</taxon>
    </lineage>
</organism>
<feature type="compositionally biased region" description="Acidic residues" evidence="1">
    <location>
        <begin position="39"/>
        <end position="62"/>
    </location>
</feature>
<evidence type="ECO:0000256" key="1">
    <source>
        <dbReference type="SAM" id="MobiDB-lite"/>
    </source>
</evidence>
<dbReference type="Proteomes" id="UP001320972">
    <property type="component" value="Unassembled WGS sequence"/>
</dbReference>
<evidence type="ECO:0000313" key="3">
    <source>
        <dbReference type="EMBL" id="MCU4974424.1"/>
    </source>
</evidence>
<feature type="region of interest" description="Disordered" evidence="1">
    <location>
        <begin position="1"/>
        <end position="67"/>
    </location>
</feature>